<dbReference type="SUPFAM" id="SSF51126">
    <property type="entry name" value="Pectin lyase-like"/>
    <property type="match status" value="1"/>
</dbReference>
<dbReference type="AlphaFoldDB" id="A0A2T0VZQ4"/>
<proteinExistence type="predicted"/>
<feature type="region of interest" description="Disordered" evidence="3">
    <location>
        <begin position="482"/>
        <end position="614"/>
    </location>
</feature>
<accession>A0A2T0VZQ4</accession>
<evidence type="ECO:0000256" key="2">
    <source>
        <dbReference type="ARBA" id="ARBA00022525"/>
    </source>
</evidence>
<dbReference type="Gene3D" id="2.150.10.10">
    <property type="entry name" value="Serralysin-like metalloprotease, C-terminal"/>
    <property type="match status" value="2"/>
</dbReference>
<dbReference type="InterPro" id="IPR012334">
    <property type="entry name" value="Pectin_lyas_fold"/>
</dbReference>
<reference evidence="4 5" key="1">
    <citation type="submission" date="2018-03" db="EMBL/GenBank/DDBJ databases">
        <title>Genomic Encyclopedia of Archaeal and Bacterial Type Strains, Phase II (KMG-II): from individual species to whole genera.</title>
        <authorList>
            <person name="Goeker M."/>
        </authorList>
    </citation>
    <scope>NUCLEOTIDE SEQUENCE [LARGE SCALE GENOMIC DNA]</scope>
    <source>
        <strain evidence="4 5">DSM 101533</strain>
    </source>
</reference>
<organism evidence="4 5">
    <name type="scientific">Yoonia maritima</name>
    <dbReference type="NCBI Taxonomy" id="1435347"/>
    <lineage>
        <taxon>Bacteria</taxon>
        <taxon>Pseudomonadati</taxon>
        <taxon>Pseudomonadota</taxon>
        <taxon>Alphaproteobacteria</taxon>
        <taxon>Rhodobacterales</taxon>
        <taxon>Paracoccaceae</taxon>
        <taxon>Yoonia</taxon>
    </lineage>
</organism>
<evidence type="ECO:0000313" key="5">
    <source>
        <dbReference type="Proteomes" id="UP000238007"/>
    </source>
</evidence>
<dbReference type="EMBL" id="PVTP01000005">
    <property type="protein sequence ID" value="PRY77789.1"/>
    <property type="molecule type" value="Genomic_DNA"/>
</dbReference>
<feature type="compositionally biased region" description="Acidic residues" evidence="3">
    <location>
        <begin position="488"/>
        <end position="608"/>
    </location>
</feature>
<gene>
    <name evidence="4" type="ORF">CLV80_105273</name>
</gene>
<dbReference type="Proteomes" id="UP000238007">
    <property type="component" value="Unassembled WGS sequence"/>
</dbReference>
<dbReference type="InterPro" id="IPR011050">
    <property type="entry name" value="Pectin_lyase_fold/virulence"/>
</dbReference>
<dbReference type="InterPro" id="IPR011049">
    <property type="entry name" value="Serralysin-like_metalloprot_C"/>
</dbReference>
<dbReference type="SUPFAM" id="SSF51120">
    <property type="entry name" value="beta-Roll"/>
    <property type="match status" value="2"/>
</dbReference>
<comment type="subcellular location">
    <subcellularLocation>
        <location evidence="1">Secreted</location>
    </subcellularLocation>
</comment>
<dbReference type="InterPro" id="IPR001343">
    <property type="entry name" value="Hemolysn_Ca-bd"/>
</dbReference>
<dbReference type="GO" id="GO:0005576">
    <property type="term" value="C:extracellular region"/>
    <property type="evidence" value="ECO:0007669"/>
    <property type="project" value="UniProtKB-SubCell"/>
</dbReference>
<dbReference type="Gene3D" id="2.160.20.10">
    <property type="entry name" value="Single-stranded right-handed beta-helix, Pectin lyase-like"/>
    <property type="match status" value="1"/>
</dbReference>
<evidence type="ECO:0000256" key="1">
    <source>
        <dbReference type="ARBA" id="ARBA00004613"/>
    </source>
</evidence>
<evidence type="ECO:0000313" key="4">
    <source>
        <dbReference type="EMBL" id="PRY77789.1"/>
    </source>
</evidence>
<dbReference type="GO" id="GO:0005509">
    <property type="term" value="F:calcium ion binding"/>
    <property type="evidence" value="ECO:0007669"/>
    <property type="project" value="InterPro"/>
</dbReference>
<protein>
    <submittedName>
        <fullName evidence="4">Hemolysin type calcium-binding protein</fullName>
    </submittedName>
</protein>
<dbReference type="InterPro" id="IPR050557">
    <property type="entry name" value="RTX_toxin/Mannuronan_C5-epim"/>
</dbReference>
<keyword evidence="5" id="KW-1185">Reference proteome</keyword>
<dbReference type="RefSeq" id="WP_106357515.1">
    <property type="nucleotide sequence ID" value="NZ_PVTP01000005.1"/>
</dbReference>
<dbReference type="PANTHER" id="PTHR38340:SF1">
    <property type="entry name" value="S-LAYER PROTEIN"/>
    <property type="match status" value="1"/>
</dbReference>
<name>A0A2T0VZQ4_9RHOB</name>
<dbReference type="OrthoDB" id="7786102at2"/>
<comment type="caution">
    <text evidence="4">The sequence shown here is derived from an EMBL/GenBank/DDBJ whole genome shotgun (WGS) entry which is preliminary data.</text>
</comment>
<keyword evidence="2" id="KW-0964">Secreted</keyword>
<evidence type="ECO:0000256" key="3">
    <source>
        <dbReference type="SAM" id="MobiDB-lite"/>
    </source>
</evidence>
<dbReference type="PANTHER" id="PTHR38340">
    <property type="entry name" value="S-LAYER PROTEIN"/>
    <property type="match status" value="1"/>
</dbReference>
<dbReference type="PRINTS" id="PR00313">
    <property type="entry name" value="CABNDNGRPT"/>
</dbReference>
<sequence length="775" mass="81807">MPSSDVYTTADISTAELQSLIDSADSGTTIHLEAGTYTLTQTLVIDRSDISLVGAGSEETIIIVAEGLADDAAIQLGHDTFEPDIIDTHDLAQSASAGETEITLGSGHGLSVGDFIYITQENTDEFFEEIGDEDWQRDSSLRTVLVEITEVNGNTVAFDTELPFDFDPDITTVEERNIIEDNTLSGFTIVGSWGEADPSKFSNVMKTDIGATLISVAGTSNAVLTDIAALDSASHGITVGNSTNLDMSDVIIDGAHDKGDGGNGYGIWVRDVYDSSFTDLSITDTRHAVVFASYTSASGNTIEVINTNRDINFHGGLDQNNTVTVESSTRTGDETEYMSPTVFFNEGTHYGAPTDRSANDVTFSTVVGTVRAEEVTAADTGSTMSMNAGADIVHTGAGDDVVDLGTGADIVYASGGEDTLIGGSGRDTVVFELSEASYSTAWDGDTLVVSNGGNVTRLSRFETVIFGNLEREFASIQPHVAIPANSSEIEEPAEEDAQDVEEEITPPEPEVEETVEEPEPIIDEVVEDGETEHEESEPEEEEAADEPEPATEDADTGVDDSDTDVVEEAEPEVEDTEEIAELVTEEIVEETDTDADESDTDDADDESPYDIVEGGDGWERATVTASSVMGEILDGVLVTGEEDAEIVGNIWDNSILGNTANNTISGDDGEDRIFGRAGDDVITGDNGDDFLHGQSGDDIIDGGAGVNTLVGGSGADIFVGSSGTSTVIDFDSTEGDSIQIEGQIAFSSSNGDLTITYGDEGSLVLLDTTFADLYL</sequence>
<dbReference type="Pfam" id="PF00353">
    <property type="entry name" value="HemolysinCabind"/>
    <property type="match status" value="3"/>
</dbReference>